<dbReference type="AlphaFoldDB" id="A0A7H9AMN7"/>
<dbReference type="Pfam" id="PF04892">
    <property type="entry name" value="VanZ"/>
    <property type="match status" value="1"/>
</dbReference>
<feature type="transmembrane region" description="Helical" evidence="1">
    <location>
        <begin position="72"/>
        <end position="92"/>
    </location>
</feature>
<dbReference type="Proteomes" id="UP000509302">
    <property type="component" value="Chromosome"/>
</dbReference>
<keyword evidence="1" id="KW-0472">Membrane</keyword>
<evidence type="ECO:0000313" key="3">
    <source>
        <dbReference type="EMBL" id="QLG44545.1"/>
    </source>
</evidence>
<feature type="transmembrane region" description="Helical" evidence="1">
    <location>
        <begin position="104"/>
        <end position="125"/>
    </location>
</feature>
<gene>
    <name evidence="3" type="ORF">HYG79_04025</name>
</gene>
<dbReference type="KEGG" id="cagg:HYG79_04025"/>
<dbReference type="InterPro" id="IPR006976">
    <property type="entry name" value="VanZ-like"/>
</dbReference>
<sequence>MLKKATSGIAFVSWMATVTYLSLATLTNSGGGWLNLNIPHKDKIAHFIFYFVATFLGFFFFLGFFDKRNKILPVLMISLLFAITYGMVIEILQYNFFPNRSGDVYDALANSLGAFAGAVVVKLFFASKSVLK</sequence>
<dbReference type="PANTHER" id="PTHR28008:SF1">
    <property type="entry name" value="DOMAIN PROTEIN, PUTATIVE (AFU_ORTHOLOGUE AFUA_3G10980)-RELATED"/>
    <property type="match status" value="1"/>
</dbReference>
<protein>
    <submittedName>
        <fullName evidence="3">VanZ family protein</fullName>
    </submittedName>
</protein>
<feature type="transmembrane region" description="Helical" evidence="1">
    <location>
        <begin position="47"/>
        <end position="65"/>
    </location>
</feature>
<keyword evidence="1" id="KW-1133">Transmembrane helix</keyword>
<dbReference type="EMBL" id="CP058595">
    <property type="protein sequence ID" value="QLG44545.1"/>
    <property type="molecule type" value="Genomic_DNA"/>
</dbReference>
<feature type="transmembrane region" description="Helical" evidence="1">
    <location>
        <begin position="7"/>
        <end position="27"/>
    </location>
</feature>
<keyword evidence="4" id="KW-1185">Reference proteome</keyword>
<dbReference type="RefSeq" id="WP_179240879.1">
    <property type="nucleotide sequence ID" value="NZ_CP058595.1"/>
</dbReference>
<evidence type="ECO:0000313" key="4">
    <source>
        <dbReference type="Proteomes" id="UP000509302"/>
    </source>
</evidence>
<organism evidence="3 4">
    <name type="scientific">Costertonia aggregata</name>
    <dbReference type="NCBI Taxonomy" id="343403"/>
    <lineage>
        <taxon>Bacteria</taxon>
        <taxon>Pseudomonadati</taxon>
        <taxon>Bacteroidota</taxon>
        <taxon>Flavobacteriia</taxon>
        <taxon>Flavobacteriales</taxon>
        <taxon>Flavobacteriaceae</taxon>
        <taxon>Costertonia</taxon>
    </lineage>
</organism>
<evidence type="ECO:0000259" key="2">
    <source>
        <dbReference type="Pfam" id="PF04892"/>
    </source>
</evidence>
<keyword evidence="1" id="KW-0812">Transmembrane</keyword>
<proteinExistence type="predicted"/>
<name>A0A7H9AMN7_9FLAO</name>
<accession>A0A7H9AMN7</accession>
<dbReference type="PANTHER" id="PTHR28008">
    <property type="entry name" value="DOMAIN PROTEIN, PUTATIVE (AFU_ORTHOLOGUE AFUA_3G10980)-RELATED"/>
    <property type="match status" value="1"/>
</dbReference>
<evidence type="ECO:0000256" key="1">
    <source>
        <dbReference type="SAM" id="Phobius"/>
    </source>
</evidence>
<reference evidence="3 4" key="1">
    <citation type="journal article" date="2006" name="Int. J. Syst. Evol. Microbiol.">
        <title>Costertonia aggregata gen. nov., sp. nov., a mesophilic marine bacterium of the family Flavobacteriaceae, isolated from a mature biofilm.</title>
        <authorList>
            <person name="Kwon K.K."/>
            <person name="Lee Y.K."/>
            <person name="Lee H.K."/>
        </authorList>
    </citation>
    <scope>NUCLEOTIDE SEQUENCE [LARGE SCALE GENOMIC DNA]</scope>
    <source>
        <strain evidence="3 4">KCCM 42265</strain>
    </source>
</reference>
<feature type="domain" description="VanZ-like" evidence="2">
    <location>
        <begin position="41"/>
        <end position="124"/>
    </location>
</feature>
<dbReference type="NCBIfam" id="NF037970">
    <property type="entry name" value="vanZ_1"/>
    <property type="match status" value="1"/>
</dbReference>